<evidence type="ECO:0000313" key="2">
    <source>
        <dbReference type="Proteomes" id="UP001153148"/>
    </source>
</evidence>
<proteinExistence type="predicted"/>
<dbReference type="PANTHER" id="PTHR21356">
    <property type="entry name" value="ARMADILLO REPEAT CONTAINING 2"/>
    <property type="match status" value="1"/>
</dbReference>
<gene>
    <name evidence="1" type="ORF">TPAB3V08_LOCUS12244</name>
</gene>
<accession>A0ABN7PBX3</accession>
<dbReference type="EMBL" id="CAJPIN010041802">
    <property type="protein sequence ID" value="CAG2065300.1"/>
    <property type="molecule type" value="Genomic_DNA"/>
</dbReference>
<reference evidence="1" key="1">
    <citation type="submission" date="2021-03" db="EMBL/GenBank/DDBJ databases">
        <authorList>
            <person name="Tran Van P."/>
        </authorList>
    </citation>
    <scope>NUCLEOTIDE SEQUENCE</scope>
</reference>
<dbReference type="Proteomes" id="UP001153148">
    <property type="component" value="Unassembled WGS sequence"/>
</dbReference>
<comment type="caution">
    <text evidence="1">The sequence shown here is derived from an EMBL/GenBank/DDBJ whole genome shotgun (WGS) entry which is preliminary data.</text>
</comment>
<keyword evidence="2" id="KW-1185">Reference proteome</keyword>
<dbReference type="PANTHER" id="PTHR21356:SF1">
    <property type="entry name" value="ARMADILLO REPEAT-CONTAINING PROTEIN 2"/>
    <property type="match status" value="1"/>
</dbReference>
<feature type="non-terminal residue" evidence="1">
    <location>
        <position position="113"/>
    </location>
</feature>
<organism evidence="1 2">
    <name type="scientific">Timema podura</name>
    <name type="common">Walking stick</name>
    <dbReference type="NCBI Taxonomy" id="61482"/>
    <lineage>
        <taxon>Eukaryota</taxon>
        <taxon>Metazoa</taxon>
        <taxon>Ecdysozoa</taxon>
        <taxon>Arthropoda</taxon>
        <taxon>Hexapoda</taxon>
        <taxon>Insecta</taxon>
        <taxon>Pterygota</taxon>
        <taxon>Neoptera</taxon>
        <taxon>Polyneoptera</taxon>
        <taxon>Phasmatodea</taxon>
        <taxon>Timematodea</taxon>
        <taxon>Timematoidea</taxon>
        <taxon>Timematidae</taxon>
        <taxon>Timema</taxon>
    </lineage>
</organism>
<sequence>MVRLGYAIGNLMAKNDVARTKFFVEEGAIKSMLNLLTIYLERDLEMVRTTEKISSSDAGSNGSVEDVIIKIIRILANMSINPIVGSSLACSSCTSISSDCIQDNFGADLNKSK</sequence>
<name>A0ABN7PBX3_TIMPD</name>
<evidence type="ECO:0000313" key="1">
    <source>
        <dbReference type="EMBL" id="CAG2065300.1"/>
    </source>
</evidence>
<dbReference type="InterPro" id="IPR038905">
    <property type="entry name" value="ARMC2"/>
</dbReference>
<protein>
    <submittedName>
        <fullName evidence="1">Uncharacterized protein</fullName>
    </submittedName>
</protein>